<dbReference type="Gene3D" id="3.40.50.300">
    <property type="entry name" value="P-loop containing nucleotide triphosphate hydrolases"/>
    <property type="match status" value="1"/>
</dbReference>
<evidence type="ECO:0000313" key="7">
    <source>
        <dbReference type="Ensembl" id="ENSHHUP00000075522.1"/>
    </source>
</evidence>
<evidence type="ECO:0000259" key="6">
    <source>
        <dbReference type="PROSITE" id="PS51022"/>
    </source>
</evidence>
<dbReference type="InterPro" id="IPR050716">
    <property type="entry name" value="MAGUK"/>
</dbReference>
<dbReference type="InterPro" id="IPR014775">
    <property type="entry name" value="L27_C"/>
</dbReference>
<dbReference type="InterPro" id="IPR036028">
    <property type="entry name" value="SH3-like_dom_sf"/>
</dbReference>
<dbReference type="SMART" id="SM00072">
    <property type="entry name" value="GuKc"/>
    <property type="match status" value="1"/>
</dbReference>
<dbReference type="Gene3D" id="2.30.42.10">
    <property type="match status" value="1"/>
</dbReference>
<evidence type="ECO:0000259" key="4">
    <source>
        <dbReference type="PROSITE" id="PS50002"/>
    </source>
</evidence>
<dbReference type="InterPro" id="IPR001452">
    <property type="entry name" value="SH3_domain"/>
</dbReference>
<dbReference type="PROSITE" id="PS50002">
    <property type="entry name" value="SH3"/>
    <property type="match status" value="1"/>
</dbReference>
<dbReference type="SUPFAM" id="SSF50044">
    <property type="entry name" value="SH3-domain"/>
    <property type="match status" value="1"/>
</dbReference>
<dbReference type="AlphaFoldDB" id="A0A4W5QHG2"/>
<organism evidence="7 8">
    <name type="scientific">Hucho hucho</name>
    <name type="common">huchen</name>
    <dbReference type="NCBI Taxonomy" id="62062"/>
    <lineage>
        <taxon>Eukaryota</taxon>
        <taxon>Metazoa</taxon>
        <taxon>Chordata</taxon>
        <taxon>Craniata</taxon>
        <taxon>Vertebrata</taxon>
        <taxon>Euteleostomi</taxon>
        <taxon>Actinopterygii</taxon>
        <taxon>Neopterygii</taxon>
        <taxon>Teleostei</taxon>
        <taxon>Protacanthopterygii</taxon>
        <taxon>Salmoniformes</taxon>
        <taxon>Salmonidae</taxon>
        <taxon>Salmoninae</taxon>
        <taxon>Hucho</taxon>
    </lineage>
</organism>
<dbReference type="FunFam" id="3.30.63.10:FF:000002">
    <property type="entry name" value="Guanylate kinase 1"/>
    <property type="match status" value="1"/>
</dbReference>
<dbReference type="Gene3D" id="2.30.30.40">
    <property type="entry name" value="SH3 Domains"/>
    <property type="match status" value="1"/>
</dbReference>
<name>A0A4W5QHG2_9TELE</name>
<dbReference type="Pfam" id="PF00625">
    <property type="entry name" value="Guanylate_kin"/>
    <property type="match status" value="1"/>
</dbReference>
<dbReference type="PANTHER" id="PTHR23122">
    <property type="entry name" value="MEMBRANE-ASSOCIATED GUANYLATE KINASE MAGUK"/>
    <property type="match status" value="1"/>
</dbReference>
<keyword evidence="2 3" id="KW-0728">SH3 domain</keyword>
<protein>
    <submittedName>
        <fullName evidence="7">MAGUK p55 scaffold protein 7a</fullName>
    </submittedName>
</protein>
<proteinExistence type="inferred from homology"/>
<keyword evidence="8" id="KW-1185">Reference proteome</keyword>
<dbReference type="InterPro" id="IPR036892">
    <property type="entry name" value="L27_dom_sf"/>
</dbReference>
<dbReference type="PROSITE" id="PS50052">
    <property type="entry name" value="GUANYLATE_KINASE_2"/>
    <property type="match status" value="1"/>
</dbReference>
<feature type="domain" description="L27" evidence="6">
    <location>
        <begin position="70"/>
        <end position="127"/>
    </location>
</feature>
<sequence>MTADCVVSSSFPLFVLPDLYELLSALPSQLQPHVDSPDDSTFIHNMFGERSLHSLVKIHERLQHYEDRSPVPVLDSAGSLATDLSEELQVKGASGGIKELLKLLAKPHIKSLLSVHDTVAQKSYDPDLPPLPDDIDDDEESVKIIRLVKNKEPLGATIKCDEHTGAILVARIMRGGAADRSGKFSLSFFVSLSPLSTLSQGAITFKIIPGIKEEAPSKEPKMFVRTLFDYEPAADKAIPCKEAGLTFKRGDILQIMSQDDATWWQAKQESHANPRAGLIPSKQFQERSLSTRASFRLSRRDKKTNKSMYECKKSEQYDMADVPTYEEVTPHLRQSGAKHRLVVLVGPTGVGLNELKRKLLISDPQHFSVTVPHTSRPKRNQESDGVEYHFISKNIFETDIQNNKFVEHGEYNGNYYGTSLDSVHSVLSKNKVCLLDVQPHMIKHLRTAEFKPYVVFVKPPPIERLRETRRNAKVISGKDDKGSAKPFSEEDFLEMVSTGQQMESQYGHLFEKVIVNDDLTAAFSELKVALKKVETDTHWIPIRWTHS</sequence>
<dbReference type="Pfam" id="PF07653">
    <property type="entry name" value="SH3_2"/>
    <property type="match status" value="1"/>
</dbReference>
<dbReference type="InterPro" id="IPR036034">
    <property type="entry name" value="PDZ_sf"/>
</dbReference>
<dbReference type="InterPro" id="IPR008145">
    <property type="entry name" value="GK/Ca_channel_bsu"/>
</dbReference>
<dbReference type="SMART" id="SM00326">
    <property type="entry name" value="SH3"/>
    <property type="match status" value="1"/>
</dbReference>
<reference evidence="7" key="2">
    <citation type="submission" date="2025-08" db="UniProtKB">
        <authorList>
            <consortium name="Ensembl"/>
        </authorList>
    </citation>
    <scope>IDENTIFICATION</scope>
</reference>
<dbReference type="Proteomes" id="UP000314982">
    <property type="component" value="Unassembled WGS sequence"/>
</dbReference>
<dbReference type="PROSITE" id="PS00856">
    <property type="entry name" value="GUANYLATE_KINASE_1"/>
    <property type="match status" value="1"/>
</dbReference>
<feature type="domain" description="Guanylate kinase-like" evidence="5">
    <location>
        <begin position="339"/>
        <end position="531"/>
    </location>
</feature>
<dbReference type="SUPFAM" id="SSF52540">
    <property type="entry name" value="P-loop containing nucleoside triphosphate hydrolases"/>
    <property type="match status" value="1"/>
</dbReference>
<dbReference type="SUPFAM" id="SSF50156">
    <property type="entry name" value="PDZ domain-like"/>
    <property type="match status" value="1"/>
</dbReference>
<dbReference type="GeneTree" id="ENSGT00940000156232"/>
<evidence type="ECO:0000259" key="5">
    <source>
        <dbReference type="PROSITE" id="PS50052"/>
    </source>
</evidence>
<dbReference type="Pfam" id="PF02828">
    <property type="entry name" value="L27"/>
    <property type="match status" value="2"/>
</dbReference>
<dbReference type="SMART" id="SM00569">
    <property type="entry name" value="L27"/>
    <property type="match status" value="2"/>
</dbReference>
<dbReference type="Ensembl" id="ENSHHUT00000077996.1">
    <property type="protein sequence ID" value="ENSHHUP00000075522.1"/>
    <property type="gene ID" value="ENSHHUG00000044228.1"/>
</dbReference>
<dbReference type="Gene3D" id="1.10.287.650">
    <property type="entry name" value="L27 domain"/>
    <property type="match status" value="1"/>
</dbReference>
<reference evidence="8" key="1">
    <citation type="submission" date="2018-06" db="EMBL/GenBank/DDBJ databases">
        <title>Genome assembly of Danube salmon.</title>
        <authorList>
            <person name="Macqueen D.J."/>
            <person name="Gundappa M.K."/>
        </authorList>
    </citation>
    <scope>NUCLEOTIDE SEQUENCE [LARGE SCALE GENOMIC DNA]</scope>
</reference>
<reference evidence="7" key="3">
    <citation type="submission" date="2025-09" db="UniProtKB">
        <authorList>
            <consortium name="Ensembl"/>
        </authorList>
    </citation>
    <scope>IDENTIFICATION</scope>
</reference>
<evidence type="ECO:0000256" key="1">
    <source>
        <dbReference type="ARBA" id="ARBA00007014"/>
    </source>
</evidence>
<evidence type="ECO:0000313" key="8">
    <source>
        <dbReference type="Proteomes" id="UP000314982"/>
    </source>
</evidence>
<dbReference type="InterPro" id="IPR004172">
    <property type="entry name" value="L27_dom"/>
</dbReference>
<feature type="domain" description="L27" evidence="6">
    <location>
        <begin position="15"/>
        <end position="69"/>
    </location>
</feature>
<dbReference type="InterPro" id="IPR027417">
    <property type="entry name" value="P-loop_NTPase"/>
</dbReference>
<accession>A0A4W5QHG2</accession>
<dbReference type="SUPFAM" id="SSF101288">
    <property type="entry name" value="L27 domain"/>
    <property type="match status" value="1"/>
</dbReference>
<dbReference type="PROSITE" id="PS51022">
    <property type="entry name" value="L27"/>
    <property type="match status" value="2"/>
</dbReference>
<dbReference type="CDD" id="cd00071">
    <property type="entry name" value="GMPK"/>
    <property type="match status" value="1"/>
</dbReference>
<evidence type="ECO:0000256" key="2">
    <source>
        <dbReference type="ARBA" id="ARBA00022443"/>
    </source>
</evidence>
<dbReference type="InterPro" id="IPR020590">
    <property type="entry name" value="Guanylate_kinase_CS"/>
</dbReference>
<evidence type="ECO:0000256" key="3">
    <source>
        <dbReference type="PROSITE-ProRule" id="PRU00192"/>
    </source>
</evidence>
<dbReference type="InterPro" id="IPR008144">
    <property type="entry name" value="Guanylate_kin-like_dom"/>
</dbReference>
<comment type="similarity">
    <text evidence="1">Belongs to the MAGUK family.</text>
</comment>
<feature type="domain" description="SH3" evidence="4">
    <location>
        <begin position="219"/>
        <end position="289"/>
    </location>
</feature>